<protein>
    <submittedName>
        <fullName evidence="1">Terminase large subunit</fullName>
    </submittedName>
</protein>
<accession>A0A385DZH8</accession>
<proteinExistence type="predicted"/>
<dbReference type="GeneID" id="55611251"/>
<keyword evidence="2" id="KW-1185">Reference proteome</keyword>
<organism evidence="1 2">
    <name type="scientific">Mycobacterium phage Renaud18</name>
    <dbReference type="NCBI Taxonomy" id="2301701"/>
    <lineage>
        <taxon>Viruses</taxon>
        <taxon>Duplodnaviria</taxon>
        <taxon>Heunggongvirae</taxon>
        <taxon>Uroviricota</taxon>
        <taxon>Caudoviricetes</taxon>
        <taxon>Gracegardnervirinae</taxon>
        <taxon>Thetabobvirus</taxon>
        <taxon>Thetabobvirus renaud18</taxon>
        <taxon>Mycobacterium virus Renaud18</taxon>
    </lineage>
</organism>
<dbReference type="EMBL" id="MH651187">
    <property type="protein sequence ID" value="AXQ64913.1"/>
    <property type="molecule type" value="Genomic_DNA"/>
</dbReference>
<reference evidence="2" key="1">
    <citation type="submission" date="2018-07" db="EMBL/GenBank/DDBJ databases">
        <authorList>
            <person name="Blumer L.S."/>
            <person name="Peister A."/>
            <person name="Ashby L.E."/>
            <person name="Bailey J.T."/>
            <person name="Douglas N.T.IV."/>
            <person name="Edwards J.M."/>
            <person name="Farrar A.M."/>
            <person name="Ford C."/>
            <person name="Frazier A.Jr."/>
            <person name="Freeman K.M."/>
            <person name="Hawkins D.A."/>
            <person name="Hoover D."/>
            <person name="Jones M.S."/>
            <person name="Magruder T.J."/>
            <person name="Phipps S.A."/>
            <person name="Ridley T.A."/>
            <person name="Scott S.M."/>
            <person name="Singleton G.II."/>
            <person name="Smith C.P."/>
            <person name="White Q.C."/>
            <person name="Wright J.K."/>
            <person name="Garlena R.A."/>
            <person name="Russell D.A."/>
            <person name="Pope W.H."/>
            <person name="Jacobs-Sera D."/>
            <person name="Hatfull G.F."/>
        </authorList>
    </citation>
    <scope>NUCLEOTIDE SEQUENCE [LARGE SCALE GENOMIC DNA]</scope>
</reference>
<sequence>MTTETSDLLLPGYWVDPVSGAWCSLPWPQDPDEKLALVNSSLGPAIIDWAEGRSGEPGLINYQTGEPWTYTPGQKRFLILWYHVDEDGRFTYRTGVKRGAKGTGKDPFAASMCNAEMLGPVELYDWDERTGRPVGRPRGFPLVQVISNSLEQSKDVLRIANGMWSQDARDYYGIDCGETRTILKNGGGRFEVPPTSEGTAEGDPATFIALNETHHMTESSGGSKVARTAYRNVGKSPKHIQARVCEFTNAHRPGQDSTAEGAFNAWQKQMSPKYRGKRDILYDSIEAPPDTDILTEEGRVRGLRAAYMDAPWNDIERISAEMVDDRTPVADTIRFYLNGLAAAEDAWVDPQKFDLLARSGEVVADREQIAMFLDCSKTDDDTGLVACRLVDGHTWVLGHWCRPKGGKEWKVPRHEVDAEVREAMRRYRVVWFGVDPSPAQDDDTEALYWADLIDAWHRDFGARLPLWATPGANIGHAVKFDMRLSQRGGVERNRLFTEMAELVSEWIDEDRPEGVGPQFTHDGDTRLRRHVHNARNRPNQWGVSLSKETRSSTKKVDLAVCMVGAQLGRRIALNSSKVRLTGERRVRKAVIG</sequence>
<name>A0A385DZH8_9CAUD</name>
<dbReference type="RefSeq" id="YP_009841027.1">
    <property type="nucleotide sequence ID" value="NC_048729.1"/>
</dbReference>
<evidence type="ECO:0000313" key="2">
    <source>
        <dbReference type="Proteomes" id="UP000262077"/>
    </source>
</evidence>
<dbReference type="Proteomes" id="UP000262077">
    <property type="component" value="Segment"/>
</dbReference>
<gene>
    <name evidence="1" type="primary">2</name>
    <name evidence="1" type="ORF">SEA_RENAUD18_2</name>
</gene>
<dbReference type="KEGG" id="vg:55611251"/>
<evidence type="ECO:0000313" key="1">
    <source>
        <dbReference type="EMBL" id="AXQ64913.1"/>
    </source>
</evidence>